<dbReference type="InterPro" id="IPR036318">
    <property type="entry name" value="FAD-bd_PCMH-like_sf"/>
</dbReference>
<dbReference type="GO" id="GO:0071949">
    <property type="term" value="F:FAD binding"/>
    <property type="evidence" value="ECO:0007669"/>
    <property type="project" value="InterPro"/>
</dbReference>
<dbReference type="Pfam" id="PF00941">
    <property type="entry name" value="FAD_binding_5"/>
    <property type="match status" value="1"/>
</dbReference>
<dbReference type="SMART" id="SM01092">
    <property type="entry name" value="CO_deh_flav_C"/>
    <property type="match status" value="1"/>
</dbReference>
<dbReference type="Proteomes" id="UP000245981">
    <property type="component" value="Unassembled WGS sequence"/>
</dbReference>
<dbReference type="InterPro" id="IPR002346">
    <property type="entry name" value="Mopterin_DH_FAD-bd"/>
</dbReference>
<keyword evidence="1" id="KW-0285">Flavoprotein</keyword>
<dbReference type="OrthoDB" id="9814706at2"/>
<dbReference type="PROSITE" id="PS51387">
    <property type="entry name" value="FAD_PCMH"/>
    <property type="match status" value="1"/>
</dbReference>
<gene>
    <name evidence="3" type="ORF">C7431_107110</name>
</gene>
<dbReference type="SUPFAM" id="SSF56176">
    <property type="entry name" value="FAD-binding/transporter-associated domain-like"/>
    <property type="match status" value="1"/>
</dbReference>
<dbReference type="Gene3D" id="3.30.43.10">
    <property type="entry name" value="Uridine Diphospho-n-acetylenolpyruvylglucosamine Reductase, domain 2"/>
    <property type="match status" value="1"/>
</dbReference>
<dbReference type="GO" id="GO:0016491">
    <property type="term" value="F:oxidoreductase activity"/>
    <property type="evidence" value="ECO:0007669"/>
    <property type="project" value="InterPro"/>
</dbReference>
<dbReference type="AlphaFoldDB" id="A0A2V2B7D1"/>
<proteinExistence type="predicted"/>
<dbReference type="Gene3D" id="3.30.390.50">
    <property type="entry name" value="CO dehydrogenase flavoprotein, C-terminal domain"/>
    <property type="match status" value="1"/>
</dbReference>
<dbReference type="Pfam" id="PF03450">
    <property type="entry name" value="CO_deh_flav_C"/>
    <property type="match status" value="1"/>
</dbReference>
<dbReference type="STRING" id="574096.HA38_03520"/>
<reference evidence="3 4" key="1">
    <citation type="submission" date="2018-05" db="EMBL/GenBank/DDBJ databases">
        <title>Genomic Encyclopedia of Type Strains, Phase IV (KMG-V): Genome sequencing to study the core and pangenomes of soil and plant-associated prokaryotes.</title>
        <authorList>
            <person name="Whitman W."/>
        </authorList>
    </citation>
    <scope>NUCLEOTIDE SEQUENCE [LARGE SCALE GENOMIC DNA]</scope>
    <source>
        <strain evidence="3 4">PNA 200-10</strain>
    </source>
</reference>
<dbReference type="InterPro" id="IPR016167">
    <property type="entry name" value="FAD-bd_PCMH_sub1"/>
</dbReference>
<dbReference type="EMBL" id="QGHF01000007">
    <property type="protein sequence ID" value="PWK95710.1"/>
    <property type="molecule type" value="Genomic_DNA"/>
</dbReference>
<evidence type="ECO:0000313" key="3">
    <source>
        <dbReference type="EMBL" id="PWK95710.1"/>
    </source>
</evidence>
<accession>A0A2V2B7D1</accession>
<comment type="caution">
    <text evidence="3">The sequence shown here is derived from an EMBL/GenBank/DDBJ whole genome shotgun (WGS) entry which is preliminary data.</text>
</comment>
<evidence type="ECO:0000259" key="2">
    <source>
        <dbReference type="PROSITE" id="PS51387"/>
    </source>
</evidence>
<protein>
    <submittedName>
        <fullName evidence="3">Xanthine dehydrogenase YagS FAD-binding subunit</fullName>
    </submittedName>
</protein>
<dbReference type="InterPro" id="IPR005107">
    <property type="entry name" value="CO_DH_flav_C"/>
</dbReference>
<dbReference type="PANTHER" id="PTHR42659:SF9">
    <property type="entry name" value="XANTHINE DEHYDROGENASE FAD-BINDING SUBUNIT XDHB-RELATED"/>
    <property type="match status" value="1"/>
</dbReference>
<dbReference type="SUPFAM" id="SSF55447">
    <property type="entry name" value="CO dehydrogenase flavoprotein C-terminal domain-like"/>
    <property type="match status" value="1"/>
</dbReference>
<dbReference type="InterPro" id="IPR016169">
    <property type="entry name" value="FAD-bd_PCMH_sub2"/>
</dbReference>
<evidence type="ECO:0000256" key="1">
    <source>
        <dbReference type="ARBA" id="ARBA00022827"/>
    </source>
</evidence>
<dbReference type="Gene3D" id="3.30.465.10">
    <property type="match status" value="2"/>
</dbReference>
<dbReference type="RefSeq" id="WP_109717705.1">
    <property type="nucleotide sequence ID" value="NZ_JAKZMU010000007.1"/>
</dbReference>
<dbReference type="InterPro" id="IPR051312">
    <property type="entry name" value="Diverse_Substr_Oxidored"/>
</dbReference>
<keyword evidence="1" id="KW-0274">FAD</keyword>
<feature type="domain" description="FAD-binding PCMH-type" evidence="2">
    <location>
        <begin position="1"/>
        <end position="224"/>
    </location>
</feature>
<dbReference type="PANTHER" id="PTHR42659">
    <property type="entry name" value="XANTHINE DEHYDROGENASE SUBUNIT C-RELATED"/>
    <property type="match status" value="1"/>
</dbReference>
<name>A0A2V2B7D1_9GAMM</name>
<dbReference type="InterPro" id="IPR036683">
    <property type="entry name" value="CO_DH_flav_C_dom_sf"/>
</dbReference>
<sequence>MNEFHWQVAHSIEDAAGAKNQPENHLIAGGTTQLDLMKCGVFTPSRLTDIAGLSGLSDIDFSQDTITIGALVTMSDLASHPACEREAPALYGSLWQAASPQIRNMATLGGNLCQRTRCAYYRDPATFSACNKRVPGSGCAALHGVNTNHAILGNSEHCVAVYPGDFAVALTAFDATVVVQNSQQQRRRILVEDFFLLPGDTPHHEHALQADEIIVAIEIPQSAALKHSHYLKVRDRTSYEFASASAAVGLTLNQGRIETVHIALGGVATKPWRARRIEQALAGQPFEQQTLYAAAELITQETQALSGNAHKIKLTPRVIARALMAAGEMA</sequence>
<evidence type="ECO:0000313" key="4">
    <source>
        <dbReference type="Proteomes" id="UP000245981"/>
    </source>
</evidence>
<organism evidence="3 4">
    <name type="scientific">Pantoea allii</name>
    <dbReference type="NCBI Taxonomy" id="574096"/>
    <lineage>
        <taxon>Bacteria</taxon>
        <taxon>Pseudomonadati</taxon>
        <taxon>Pseudomonadota</taxon>
        <taxon>Gammaproteobacteria</taxon>
        <taxon>Enterobacterales</taxon>
        <taxon>Erwiniaceae</taxon>
        <taxon>Pantoea</taxon>
    </lineage>
</organism>
<dbReference type="InterPro" id="IPR016166">
    <property type="entry name" value="FAD-bd_PCMH"/>
</dbReference>